<protein>
    <submittedName>
        <fullName evidence="1">Uncharacterized protein</fullName>
    </submittedName>
</protein>
<organism evidence="1 2">
    <name type="scientific">Nostoc paludosum FACHB-159</name>
    <dbReference type="NCBI Taxonomy" id="2692908"/>
    <lineage>
        <taxon>Bacteria</taxon>
        <taxon>Bacillati</taxon>
        <taxon>Cyanobacteriota</taxon>
        <taxon>Cyanophyceae</taxon>
        <taxon>Nostocales</taxon>
        <taxon>Nostocaceae</taxon>
        <taxon>Nostoc</taxon>
    </lineage>
</organism>
<name>A0ABR8KDW9_9NOSO</name>
<accession>A0ABR8KDW9</accession>
<evidence type="ECO:0000313" key="1">
    <source>
        <dbReference type="EMBL" id="MBD2737747.1"/>
    </source>
</evidence>
<keyword evidence="2" id="KW-1185">Reference proteome</keyword>
<sequence>MRPLYLCGSQLQAALRLRYSLTFVNLVFNFNHINPQLNLLLLAAIALNYKVSLKHQYTTIQSIYPP</sequence>
<evidence type="ECO:0000313" key="2">
    <source>
        <dbReference type="Proteomes" id="UP000637383"/>
    </source>
</evidence>
<dbReference type="Proteomes" id="UP000637383">
    <property type="component" value="Unassembled WGS sequence"/>
</dbReference>
<reference evidence="1 2" key="1">
    <citation type="journal article" date="2020" name="ISME J.">
        <title>Comparative genomics reveals insights into cyanobacterial evolution and habitat adaptation.</title>
        <authorList>
            <person name="Chen M.Y."/>
            <person name="Teng W.K."/>
            <person name="Zhao L."/>
            <person name="Hu C.X."/>
            <person name="Zhou Y.K."/>
            <person name="Han B.P."/>
            <person name="Song L.R."/>
            <person name="Shu W.S."/>
        </authorList>
    </citation>
    <scope>NUCLEOTIDE SEQUENCE [LARGE SCALE GENOMIC DNA]</scope>
    <source>
        <strain evidence="1 2">FACHB-159</strain>
    </source>
</reference>
<dbReference type="EMBL" id="JACJTU010000036">
    <property type="protein sequence ID" value="MBD2737747.1"/>
    <property type="molecule type" value="Genomic_DNA"/>
</dbReference>
<gene>
    <name evidence="1" type="ORF">H6H03_28315</name>
</gene>
<comment type="caution">
    <text evidence="1">The sequence shown here is derived from an EMBL/GenBank/DDBJ whole genome shotgun (WGS) entry which is preliminary data.</text>
</comment>
<proteinExistence type="predicted"/>